<dbReference type="SUPFAM" id="SSF48264">
    <property type="entry name" value="Cytochrome P450"/>
    <property type="match status" value="1"/>
</dbReference>
<dbReference type="AlphaFoldDB" id="A0A815UMZ8"/>
<dbReference type="OrthoDB" id="10054585at2759"/>
<evidence type="ECO:0000313" key="2">
    <source>
        <dbReference type="EMBL" id="CAF1516060.1"/>
    </source>
</evidence>
<evidence type="ECO:0000313" key="5">
    <source>
        <dbReference type="Proteomes" id="UP000663864"/>
    </source>
</evidence>
<sequence length="132" mass="14613">LIRPGKQTYDAFHAQGISGESFVPLVGQLSKNIKQHNNDAVMTYYEELVKKHGHIFLTSIGPLICLHVSEPDLLADVLSRNNTPNYVKSLKFNEIFVPLIGSHNLLVAQGSEHERARRMINPPGCGCGYSSL</sequence>
<gene>
    <name evidence="4" type="ORF">OTI717_LOCUS36974</name>
    <name evidence="1" type="ORF">RFH988_LOCUS38142</name>
    <name evidence="3" type="ORF">SEV965_LOCUS38518</name>
    <name evidence="2" type="ORF">ZHD862_LOCUS38154</name>
</gene>
<evidence type="ECO:0000313" key="4">
    <source>
        <dbReference type="EMBL" id="CAF4166388.1"/>
    </source>
</evidence>
<reference evidence="2" key="1">
    <citation type="submission" date="2021-02" db="EMBL/GenBank/DDBJ databases">
        <authorList>
            <person name="Nowell W R."/>
        </authorList>
    </citation>
    <scope>NUCLEOTIDE SEQUENCE</scope>
</reference>
<dbReference type="InterPro" id="IPR036396">
    <property type="entry name" value="Cyt_P450_sf"/>
</dbReference>
<dbReference type="EMBL" id="CAJNOU010009609">
    <property type="protein sequence ID" value="CAF1547844.1"/>
    <property type="molecule type" value="Genomic_DNA"/>
</dbReference>
<dbReference type="Proteomes" id="UP000663864">
    <property type="component" value="Unassembled WGS sequence"/>
</dbReference>
<dbReference type="Proteomes" id="UP000663882">
    <property type="component" value="Unassembled WGS sequence"/>
</dbReference>
<dbReference type="GO" id="GO:0020037">
    <property type="term" value="F:heme binding"/>
    <property type="evidence" value="ECO:0007669"/>
    <property type="project" value="InterPro"/>
</dbReference>
<accession>A0A815UMZ8</accession>
<evidence type="ECO:0000313" key="1">
    <source>
        <dbReference type="EMBL" id="CAF1484521.1"/>
    </source>
</evidence>
<dbReference type="EMBL" id="CAJNOT010008215">
    <property type="protein sequence ID" value="CAF1516060.1"/>
    <property type="molecule type" value="Genomic_DNA"/>
</dbReference>
<dbReference type="EMBL" id="CAJOAX010016642">
    <property type="protein sequence ID" value="CAF4166388.1"/>
    <property type="molecule type" value="Genomic_DNA"/>
</dbReference>
<protein>
    <recommendedName>
        <fullName evidence="6">Cytochrome P450</fullName>
    </recommendedName>
</protein>
<dbReference type="GO" id="GO:0016705">
    <property type="term" value="F:oxidoreductase activity, acting on paired donors, with incorporation or reduction of molecular oxygen"/>
    <property type="evidence" value="ECO:0007669"/>
    <property type="project" value="InterPro"/>
</dbReference>
<feature type="non-terminal residue" evidence="2">
    <location>
        <position position="1"/>
    </location>
</feature>
<proteinExistence type="predicted"/>
<dbReference type="GO" id="GO:0004497">
    <property type="term" value="F:monooxygenase activity"/>
    <property type="evidence" value="ECO:0007669"/>
    <property type="project" value="InterPro"/>
</dbReference>
<evidence type="ECO:0000313" key="3">
    <source>
        <dbReference type="EMBL" id="CAF1547844.1"/>
    </source>
</evidence>
<dbReference type="EMBL" id="CAJNOO010008675">
    <property type="protein sequence ID" value="CAF1484521.1"/>
    <property type="molecule type" value="Genomic_DNA"/>
</dbReference>
<evidence type="ECO:0008006" key="6">
    <source>
        <dbReference type="Google" id="ProtNLM"/>
    </source>
</evidence>
<dbReference type="GO" id="GO:0005506">
    <property type="term" value="F:iron ion binding"/>
    <property type="evidence" value="ECO:0007669"/>
    <property type="project" value="InterPro"/>
</dbReference>
<comment type="caution">
    <text evidence="2">The sequence shown here is derived from an EMBL/GenBank/DDBJ whole genome shotgun (WGS) entry which is preliminary data.</text>
</comment>
<dbReference type="Proteomes" id="UP000663889">
    <property type="component" value="Unassembled WGS sequence"/>
</dbReference>
<dbReference type="Proteomes" id="UP000663823">
    <property type="component" value="Unassembled WGS sequence"/>
</dbReference>
<organism evidence="2 5">
    <name type="scientific">Rotaria sordida</name>
    <dbReference type="NCBI Taxonomy" id="392033"/>
    <lineage>
        <taxon>Eukaryota</taxon>
        <taxon>Metazoa</taxon>
        <taxon>Spiralia</taxon>
        <taxon>Gnathifera</taxon>
        <taxon>Rotifera</taxon>
        <taxon>Eurotatoria</taxon>
        <taxon>Bdelloidea</taxon>
        <taxon>Philodinida</taxon>
        <taxon>Philodinidae</taxon>
        <taxon>Rotaria</taxon>
    </lineage>
</organism>
<name>A0A815UMZ8_9BILA</name>
<dbReference type="Gene3D" id="1.10.630.10">
    <property type="entry name" value="Cytochrome P450"/>
    <property type="match status" value="1"/>
</dbReference>